<dbReference type="InterPro" id="IPR003594">
    <property type="entry name" value="HATPase_dom"/>
</dbReference>
<dbReference type="CDD" id="cd00075">
    <property type="entry name" value="HATPase"/>
    <property type="match status" value="1"/>
</dbReference>
<evidence type="ECO:0000256" key="7">
    <source>
        <dbReference type="ARBA" id="ARBA00022777"/>
    </source>
</evidence>
<dbReference type="PROSITE" id="PS50109">
    <property type="entry name" value="HIS_KIN"/>
    <property type="match status" value="1"/>
</dbReference>
<dbReference type="EMBL" id="JAAATY010000004">
    <property type="protein sequence ID" value="NRN64641.1"/>
    <property type="molecule type" value="Genomic_DNA"/>
</dbReference>
<dbReference type="Gene3D" id="1.10.287.130">
    <property type="match status" value="1"/>
</dbReference>
<comment type="catalytic activity">
    <reaction evidence="1">
        <text>ATP + protein L-histidine = ADP + protein N-phospho-L-histidine.</text>
        <dbReference type="EC" id="2.7.13.3"/>
    </reaction>
</comment>
<feature type="transmembrane region" description="Helical" evidence="11">
    <location>
        <begin position="12"/>
        <end position="36"/>
    </location>
</feature>
<evidence type="ECO:0000256" key="1">
    <source>
        <dbReference type="ARBA" id="ARBA00000085"/>
    </source>
</evidence>
<organism evidence="13 14">
    <name type="scientific">Kibdelosporangium persicum</name>
    <dbReference type="NCBI Taxonomy" id="2698649"/>
    <lineage>
        <taxon>Bacteria</taxon>
        <taxon>Bacillati</taxon>
        <taxon>Actinomycetota</taxon>
        <taxon>Actinomycetes</taxon>
        <taxon>Pseudonocardiales</taxon>
        <taxon>Pseudonocardiaceae</taxon>
        <taxon>Kibdelosporangium</taxon>
    </lineage>
</organism>
<dbReference type="SMART" id="SM00388">
    <property type="entry name" value="HisKA"/>
    <property type="match status" value="1"/>
</dbReference>
<dbReference type="InterPro" id="IPR036890">
    <property type="entry name" value="HATPase_C_sf"/>
</dbReference>
<dbReference type="Proteomes" id="UP000763557">
    <property type="component" value="Unassembled WGS sequence"/>
</dbReference>
<dbReference type="Pfam" id="PF00512">
    <property type="entry name" value="HisKA"/>
    <property type="match status" value="1"/>
</dbReference>
<dbReference type="EC" id="2.7.13.3" evidence="3"/>
<gene>
    <name evidence="13" type="ORF">GC106_18470</name>
</gene>
<evidence type="ECO:0000313" key="13">
    <source>
        <dbReference type="EMBL" id="NRN64641.1"/>
    </source>
</evidence>
<dbReference type="InterPro" id="IPR036097">
    <property type="entry name" value="HisK_dim/P_sf"/>
</dbReference>
<dbReference type="InterPro" id="IPR005467">
    <property type="entry name" value="His_kinase_dom"/>
</dbReference>
<dbReference type="PANTHER" id="PTHR45436:SF5">
    <property type="entry name" value="SENSOR HISTIDINE KINASE TRCS"/>
    <property type="match status" value="1"/>
</dbReference>
<keyword evidence="7 13" id="KW-0418">Kinase</keyword>
<dbReference type="InterPro" id="IPR003661">
    <property type="entry name" value="HisK_dim/P_dom"/>
</dbReference>
<name>A0ABX2F009_9PSEU</name>
<keyword evidence="10 11" id="KW-0472">Membrane</keyword>
<evidence type="ECO:0000256" key="5">
    <source>
        <dbReference type="ARBA" id="ARBA00022679"/>
    </source>
</evidence>
<evidence type="ECO:0000313" key="14">
    <source>
        <dbReference type="Proteomes" id="UP000763557"/>
    </source>
</evidence>
<sequence length="427" mass="46035">MRRRGIRAVKGRLLLGLISLTLLAMAIIDIAALFVVDLYALNRVERTLTEVQRSLPILGNRTINVDGLTLEQQVPEGFVVTIIAHDGRVITTTKPYLLSGEDITAPPIPDPVPTGWAAQPITLSSSDTRWRVQNFDLGPNAAILLPGTTQPVSFQHVIVGGSLGPGEEAVTQLLVFELIATGAAVVAVTVFGVHVLNRSLREQRDMETRLLGFVAAASHELRTPLTTIRGWAELQRVSGQPELAAKALSRIEQEADRMNSVVDQLLQLSRLDLNAALRREHVDLRGIAAEIVADTSVIAPNRPISLDAPAEVIVEGDETMLRRVLLNLVGNALQHTPEHTPITVSVHGDRLSVADQGPGMSPEIAARVFERFYRAEKRTSDNGAGLGLSIVQRIVQEHGGEVSVTTRPGEGSTFTVTLPTVSSSSGK</sequence>
<feature type="transmembrane region" description="Helical" evidence="11">
    <location>
        <begin position="173"/>
        <end position="196"/>
    </location>
</feature>
<keyword evidence="4" id="KW-0597">Phosphoprotein</keyword>
<dbReference type="PANTHER" id="PTHR45436">
    <property type="entry name" value="SENSOR HISTIDINE KINASE YKOH"/>
    <property type="match status" value="1"/>
</dbReference>
<dbReference type="PRINTS" id="PR00344">
    <property type="entry name" value="BCTRLSENSOR"/>
</dbReference>
<dbReference type="SUPFAM" id="SSF55874">
    <property type="entry name" value="ATPase domain of HSP90 chaperone/DNA topoisomerase II/histidine kinase"/>
    <property type="match status" value="1"/>
</dbReference>
<dbReference type="Gene3D" id="3.30.565.10">
    <property type="entry name" value="Histidine kinase-like ATPase, C-terminal domain"/>
    <property type="match status" value="1"/>
</dbReference>
<dbReference type="CDD" id="cd00082">
    <property type="entry name" value="HisKA"/>
    <property type="match status" value="1"/>
</dbReference>
<reference evidence="13 14" key="1">
    <citation type="submission" date="2020-01" db="EMBL/GenBank/DDBJ databases">
        <title>Kibdelosporangium persica a novel Actinomycetes from a hot desert in Iran.</title>
        <authorList>
            <person name="Safaei N."/>
            <person name="Zaburannyi N."/>
            <person name="Mueller R."/>
            <person name="Wink J."/>
        </authorList>
    </citation>
    <scope>NUCLEOTIDE SEQUENCE [LARGE SCALE GENOMIC DNA]</scope>
    <source>
        <strain evidence="13 14">4NS15</strain>
    </source>
</reference>
<keyword evidence="8 11" id="KW-1133">Transmembrane helix</keyword>
<evidence type="ECO:0000256" key="11">
    <source>
        <dbReference type="SAM" id="Phobius"/>
    </source>
</evidence>
<evidence type="ECO:0000256" key="10">
    <source>
        <dbReference type="ARBA" id="ARBA00023136"/>
    </source>
</evidence>
<evidence type="ECO:0000256" key="6">
    <source>
        <dbReference type="ARBA" id="ARBA00022692"/>
    </source>
</evidence>
<dbReference type="InterPro" id="IPR004358">
    <property type="entry name" value="Sig_transdc_His_kin-like_C"/>
</dbReference>
<comment type="caution">
    <text evidence="13">The sequence shown here is derived from an EMBL/GenBank/DDBJ whole genome shotgun (WGS) entry which is preliminary data.</text>
</comment>
<keyword evidence="14" id="KW-1185">Reference proteome</keyword>
<evidence type="ECO:0000256" key="3">
    <source>
        <dbReference type="ARBA" id="ARBA00012438"/>
    </source>
</evidence>
<dbReference type="SUPFAM" id="SSF47384">
    <property type="entry name" value="Homodimeric domain of signal transducing histidine kinase"/>
    <property type="match status" value="1"/>
</dbReference>
<proteinExistence type="predicted"/>
<evidence type="ECO:0000256" key="4">
    <source>
        <dbReference type="ARBA" id="ARBA00022553"/>
    </source>
</evidence>
<dbReference type="InterPro" id="IPR050428">
    <property type="entry name" value="TCS_sensor_his_kinase"/>
</dbReference>
<dbReference type="RefSeq" id="WP_173127108.1">
    <property type="nucleotide sequence ID" value="NZ_CBCSGW010000101.1"/>
</dbReference>
<keyword evidence="6 11" id="KW-0812">Transmembrane</keyword>
<dbReference type="SMART" id="SM00387">
    <property type="entry name" value="HATPase_c"/>
    <property type="match status" value="1"/>
</dbReference>
<evidence type="ECO:0000256" key="8">
    <source>
        <dbReference type="ARBA" id="ARBA00022989"/>
    </source>
</evidence>
<evidence type="ECO:0000259" key="12">
    <source>
        <dbReference type="PROSITE" id="PS50109"/>
    </source>
</evidence>
<comment type="subcellular location">
    <subcellularLocation>
        <location evidence="2">Cell membrane</location>
    </subcellularLocation>
</comment>
<dbReference type="Pfam" id="PF02518">
    <property type="entry name" value="HATPase_c"/>
    <property type="match status" value="1"/>
</dbReference>
<accession>A0ABX2F009</accession>
<feature type="domain" description="Histidine kinase" evidence="12">
    <location>
        <begin position="216"/>
        <end position="422"/>
    </location>
</feature>
<evidence type="ECO:0000256" key="2">
    <source>
        <dbReference type="ARBA" id="ARBA00004236"/>
    </source>
</evidence>
<keyword evidence="5" id="KW-0808">Transferase</keyword>
<evidence type="ECO:0000256" key="9">
    <source>
        <dbReference type="ARBA" id="ARBA00023012"/>
    </source>
</evidence>
<dbReference type="GO" id="GO:0016301">
    <property type="term" value="F:kinase activity"/>
    <property type="evidence" value="ECO:0007669"/>
    <property type="project" value="UniProtKB-KW"/>
</dbReference>
<protein>
    <recommendedName>
        <fullName evidence="3">histidine kinase</fullName>
        <ecNumber evidence="3">2.7.13.3</ecNumber>
    </recommendedName>
</protein>
<keyword evidence="9" id="KW-0902">Two-component regulatory system</keyword>